<name>A0A8J7PXX0_9PROT</name>
<dbReference type="Proteomes" id="UP000664414">
    <property type="component" value="Unassembled WGS sequence"/>
</dbReference>
<evidence type="ECO:0000313" key="2">
    <source>
        <dbReference type="EMBL" id="MBN9413008.1"/>
    </source>
</evidence>
<organism evidence="2 3">
    <name type="scientific">Candidatus Paracaedimonas acanthamoebae</name>
    <dbReference type="NCBI Taxonomy" id="244581"/>
    <lineage>
        <taxon>Bacteria</taxon>
        <taxon>Pseudomonadati</taxon>
        <taxon>Pseudomonadota</taxon>
        <taxon>Alphaproteobacteria</taxon>
        <taxon>Holosporales</taxon>
        <taxon>Caedimonadaceae</taxon>
        <taxon>Candidatus Paracaedimonas</taxon>
    </lineage>
</organism>
<dbReference type="EMBL" id="JAFKGL010000015">
    <property type="protein sequence ID" value="MBN9413008.1"/>
    <property type="molecule type" value="Genomic_DNA"/>
</dbReference>
<evidence type="ECO:0000256" key="1">
    <source>
        <dbReference type="SAM" id="MobiDB-lite"/>
    </source>
</evidence>
<accession>A0A8J7PXX0</accession>
<reference evidence="2" key="1">
    <citation type="submission" date="2021-02" db="EMBL/GenBank/DDBJ databases">
        <title>Thiocyanate and organic carbon inputs drive convergent selection for specific autotrophic Afipia and Thiobacillus strains within complex microbiomes.</title>
        <authorList>
            <person name="Huddy R.J."/>
            <person name="Sachdeva R."/>
            <person name="Kadzinga F."/>
            <person name="Kantor R.S."/>
            <person name="Harrison S.T.L."/>
            <person name="Banfield J.F."/>
        </authorList>
    </citation>
    <scope>NUCLEOTIDE SEQUENCE</scope>
    <source>
        <strain evidence="2">SCN18_10_11_15_R4_P_38_20</strain>
    </source>
</reference>
<gene>
    <name evidence="2" type="ORF">J0H12_03690</name>
</gene>
<proteinExistence type="predicted"/>
<evidence type="ECO:0000313" key="3">
    <source>
        <dbReference type="Proteomes" id="UP000664414"/>
    </source>
</evidence>
<sequence length="50" mass="5450">MNTKSFIPEDKAESTENLMIAVEGIQELLTRDDRDFSDGGGGRSDNNDCG</sequence>
<comment type="caution">
    <text evidence="2">The sequence shown here is derived from an EMBL/GenBank/DDBJ whole genome shotgun (WGS) entry which is preliminary data.</text>
</comment>
<protein>
    <submittedName>
        <fullName evidence="2">Uncharacterized protein</fullName>
    </submittedName>
</protein>
<dbReference type="AlphaFoldDB" id="A0A8J7PXX0"/>
<feature type="region of interest" description="Disordered" evidence="1">
    <location>
        <begin position="31"/>
        <end position="50"/>
    </location>
</feature>